<dbReference type="Pfam" id="PF13243">
    <property type="entry name" value="SQHop_cyclase_C"/>
    <property type="match status" value="1"/>
</dbReference>
<dbReference type="InterPro" id="IPR008930">
    <property type="entry name" value="Terpenoid_cyclase/PrenylTrfase"/>
</dbReference>
<dbReference type="GO" id="GO:0016866">
    <property type="term" value="F:intramolecular transferase activity"/>
    <property type="evidence" value="ECO:0007669"/>
    <property type="project" value="InterPro"/>
</dbReference>
<evidence type="ECO:0000313" key="6">
    <source>
        <dbReference type="EMBL" id="CAF9941319.1"/>
    </source>
</evidence>
<gene>
    <name evidence="6" type="ORF">ALECFALPRED_009062</name>
</gene>
<evidence type="ECO:0000259" key="4">
    <source>
        <dbReference type="Pfam" id="PF13243"/>
    </source>
</evidence>
<sequence length="654" mass="72744">MASNALKLASNYAGDDVHDDGHWCGELKTNATITAEYVMLYQALGLHKSLDRDREALCNWLRSGQNPDGSWGIAPDYPGDVSTTTEAYFALKILGISSETPAMLRACSFVKAAGGVAKVRIFTRIYLATFGLFPWKAVPELTVELILMPSWAPISIYSLSSWARSTVIPLLIISHHQPIYELPNGKSTNNNFLDELWCNPRNKLVPYTGPILKTLKTDRVALLFSVIDKIIFQLGGLRYFPFRGYARLQCVEWILEHQEAAGDWAGIFPPMHVGLLALRLEGFSMTESCIVRGLKAVERFAWQDTEGGKRIQACVSPVWDTVLVSIGLCDAGLCGNNNRLIKAINWIKDHQLLGPEGDWRIYQPSITPGGFSFQYYNTWYPDVDDTAAVILAFLKQDSSSASSTHLIRAVEWSLGMQNKDGGWVAFNYENNKHFLNKIPFSDMDSLLDPSSADVTGRILEAFGLLRKTSEKVKVPEDLLKKVDLACHGGIKYLASTQERNGSWYGRWGSNYIYGTSNAVCGLAYHSDSNPLVPTMIDSAIRWLKLVQKTDGGFGEVLDSYKDLTLAGHGKSTVSQTAWGAMALLAHLPSGDEAVRKSIAYLVSSQTKRRGSGATWPETEYTGTGFPNFFYLGYSYYPHYFPMMALGRYLQKVEK</sequence>
<evidence type="ECO:0000256" key="2">
    <source>
        <dbReference type="ARBA" id="ARBA00023235"/>
    </source>
</evidence>
<dbReference type="Proteomes" id="UP000664203">
    <property type="component" value="Unassembled WGS sequence"/>
</dbReference>
<comment type="caution">
    <text evidence="6">The sequence shown here is derived from an EMBL/GenBank/DDBJ whole genome shotgun (WGS) entry which is preliminary data.</text>
</comment>
<evidence type="ECO:0000256" key="1">
    <source>
        <dbReference type="ARBA" id="ARBA00022737"/>
    </source>
</evidence>
<dbReference type="PANTHER" id="PTHR11764">
    <property type="entry name" value="TERPENE CYCLASE/MUTASE FAMILY MEMBER"/>
    <property type="match status" value="1"/>
</dbReference>
<proteinExistence type="inferred from homology"/>
<dbReference type="NCBIfam" id="TIGR01507">
    <property type="entry name" value="hopene_cyclase"/>
    <property type="match status" value="1"/>
</dbReference>
<name>A0A8H3J611_9LECA</name>
<dbReference type="AlphaFoldDB" id="A0A8H3J611"/>
<dbReference type="Pfam" id="PF13249">
    <property type="entry name" value="SQHop_cyclase_N"/>
    <property type="match status" value="1"/>
</dbReference>
<dbReference type="InterPro" id="IPR018333">
    <property type="entry name" value="Squalene_cyclase"/>
</dbReference>
<dbReference type="GO" id="GO:0016104">
    <property type="term" value="P:triterpenoid biosynthetic process"/>
    <property type="evidence" value="ECO:0007669"/>
    <property type="project" value="InterPro"/>
</dbReference>
<dbReference type="OrthoDB" id="21502at2759"/>
<dbReference type="NCBIfam" id="TIGR01787">
    <property type="entry name" value="squalene_cyclas"/>
    <property type="match status" value="1"/>
</dbReference>
<keyword evidence="2 3" id="KW-0413">Isomerase</keyword>
<protein>
    <recommendedName>
        <fullName evidence="3">Terpene cyclase/mutase family member</fullName>
        <ecNumber evidence="3">5.4.99.-</ecNumber>
    </recommendedName>
</protein>
<dbReference type="SUPFAM" id="SSF48239">
    <property type="entry name" value="Terpenoid cyclases/Protein prenyltransferases"/>
    <property type="match status" value="2"/>
</dbReference>
<dbReference type="EC" id="5.4.99.-" evidence="3"/>
<dbReference type="EMBL" id="CAJPDR010000649">
    <property type="protein sequence ID" value="CAF9941319.1"/>
    <property type="molecule type" value="Genomic_DNA"/>
</dbReference>
<dbReference type="CDD" id="cd02892">
    <property type="entry name" value="SQCY_1"/>
    <property type="match status" value="1"/>
</dbReference>
<accession>A0A8H3J611</accession>
<dbReference type="InterPro" id="IPR006400">
    <property type="entry name" value="Hopene-cyclase"/>
</dbReference>
<dbReference type="InterPro" id="IPR032697">
    <property type="entry name" value="SQ_cyclase_N"/>
</dbReference>
<feature type="domain" description="Squalene cyclase C-terminal" evidence="4">
    <location>
        <begin position="315"/>
        <end position="649"/>
    </location>
</feature>
<keyword evidence="1" id="KW-0677">Repeat</keyword>
<evidence type="ECO:0000259" key="5">
    <source>
        <dbReference type="Pfam" id="PF13249"/>
    </source>
</evidence>
<dbReference type="InterPro" id="IPR032696">
    <property type="entry name" value="SQ_cyclase_C"/>
</dbReference>
<comment type="similarity">
    <text evidence="3">Belongs to the terpene cyclase/mutase family.</text>
</comment>
<reference evidence="6" key="1">
    <citation type="submission" date="2021-03" db="EMBL/GenBank/DDBJ databases">
        <authorList>
            <person name="Tagirdzhanova G."/>
        </authorList>
    </citation>
    <scope>NUCLEOTIDE SEQUENCE</scope>
</reference>
<feature type="domain" description="Squalene cyclase N-terminal" evidence="5">
    <location>
        <begin position="7"/>
        <end position="305"/>
    </location>
</feature>
<organism evidence="6 7">
    <name type="scientific">Alectoria fallacina</name>
    <dbReference type="NCBI Taxonomy" id="1903189"/>
    <lineage>
        <taxon>Eukaryota</taxon>
        <taxon>Fungi</taxon>
        <taxon>Dikarya</taxon>
        <taxon>Ascomycota</taxon>
        <taxon>Pezizomycotina</taxon>
        <taxon>Lecanoromycetes</taxon>
        <taxon>OSLEUM clade</taxon>
        <taxon>Lecanoromycetidae</taxon>
        <taxon>Lecanorales</taxon>
        <taxon>Lecanorineae</taxon>
        <taxon>Parmeliaceae</taxon>
        <taxon>Alectoria</taxon>
    </lineage>
</organism>
<dbReference type="SFLD" id="SFLDG01016">
    <property type="entry name" value="Prenyltransferase_Like_2"/>
    <property type="match status" value="1"/>
</dbReference>
<dbReference type="Gene3D" id="1.50.10.20">
    <property type="match status" value="2"/>
</dbReference>
<keyword evidence="7" id="KW-1185">Reference proteome</keyword>
<evidence type="ECO:0000256" key="3">
    <source>
        <dbReference type="RuleBase" id="RU362003"/>
    </source>
</evidence>
<dbReference type="PANTHER" id="PTHR11764:SF82">
    <property type="entry name" value="TERPENE CYCLASE_MUTASE FAMILY MEMBER"/>
    <property type="match status" value="1"/>
</dbReference>
<evidence type="ECO:0000313" key="7">
    <source>
        <dbReference type="Proteomes" id="UP000664203"/>
    </source>
</evidence>
<dbReference type="GO" id="GO:0005811">
    <property type="term" value="C:lipid droplet"/>
    <property type="evidence" value="ECO:0007669"/>
    <property type="project" value="InterPro"/>
</dbReference>